<evidence type="ECO:0000256" key="1">
    <source>
        <dbReference type="SAM" id="MobiDB-lite"/>
    </source>
</evidence>
<gene>
    <name evidence="3" type="ordered locus">BSUW23_20050</name>
</gene>
<feature type="region of interest" description="Disordered" evidence="1">
    <location>
        <begin position="70"/>
        <end position="93"/>
    </location>
</feature>
<evidence type="ECO:0000313" key="4">
    <source>
        <dbReference type="Proteomes" id="UP000002233"/>
    </source>
</evidence>
<accession>E0TZ93</accession>
<keyword evidence="3" id="KW-0067">ATP-binding</keyword>
<keyword evidence="3" id="KW-0347">Helicase</keyword>
<dbReference type="EMBL" id="CP002183">
    <property type="protein sequence ID" value="ADM40042.1"/>
    <property type="molecule type" value="Genomic_DNA"/>
</dbReference>
<dbReference type="SUPFAM" id="SSF52540">
    <property type="entry name" value="P-loop containing nucleoside triphosphate hydrolases"/>
    <property type="match status" value="1"/>
</dbReference>
<evidence type="ECO:0000313" key="3">
    <source>
        <dbReference type="EMBL" id="ADM40042.1"/>
    </source>
</evidence>
<dbReference type="CDD" id="cd18785">
    <property type="entry name" value="SF2_C"/>
    <property type="match status" value="1"/>
</dbReference>
<name>E0TZ93_BACSH</name>
<dbReference type="HOGENOM" id="CLU_004880_0_0_9"/>
<keyword evidence="3" id="KW-0378">Hydrolase</keyword>
<proteinExistence type="predicted"/>
<dbReference type="InterPro" id="IPR027417">
    <property type="entry name" value="P-loop_NTPase"/>
</dbReference>
<dbReference type="Gene3D" id="3.40.50.300">
    <property type="entry name" value="P-loop containing nucleotide triphosphate hydrolases"/>
    <property type="match status" value="2"/>
</dbReference>
<reference evidence="3 4" key="2">
    <citation type="journal article" date="2011" name="Microbiology">
        <title>The genome sequence of Bacillus subtilis subsp. spizizenii W23: insights into speciation within the B. subtilis complex and into the history of B. subtilis genetics.</title>
        <authorList>
            <person name="Zeigler D.R."/>
        </authorList>
    </citation>
    <scope>NUCLEOTIDE SEQUENCE [LARGE SCALE GENOMIC DNA]</scope>
    <source>
        <strain evidence="4">ATCC 23059 / NRRL B-14472 / W23</strain>
    </source>
</reference>
<reference key="1">
    <citation type="submission" date="2010-08" db="EMBL/GenBank/DDBJ databases">
        <authorList>
            <person name="Zeigler D.R."/>
        </authorList>
    </citation>
    <scope>NUCLEOTIDE SEQUENCE</scope>
    <source>
        <strain>W23</strain>
    </source>
</reference>
<dbReference type="GO" id="GO:0004386">
    <property type="term" value="F:helicase activity"/>
    <property type="evidence" value="ECO:0007669"/>
    <property type="project" value="UniProtKB-KW"/>
</dbReference>
<dbReference type="NCBIfam" id="NF038325">
    <property type="entry name" value="DISARM_DrmAS"/>
    <property type="match status" value="1"/>
</dbReference>
<dbReference type="InterPro" id="IPR001650">
    <property type="entry name" value="Helicase_C-like"/>
</dbReference>
<keyword evidence="3" id="KW-0547">Nucleotide-binding</keyword>
<feature type="domain" description="Helicase C-terminal" evidence="2">
    <location>
        <begin position="803"/>
        <end position="973"/>
    </location>
</feature>
<dbReference type="Pfam" id="PF00271">
    <property type="entry name" value="Helicase_C"/>
    <property type="match status" value="1"/>
</dbReference>
<evidence type="ECO:0000259" key="2">
    <source>
        <dbReference type="PROSITE" id="PS51194"/>
    </source>
</evidence>
<dbReference type="RefSeq" id="WP_003219115.1">
    <property type="nucleotide sequence ID" value="NC_014479.1"/>
</dbReference>
<dbReference type="KEGG" id="bss:BSUW23_20050"/>
<organism evidence="3 4">
    <name type="scientific">Bacillus spizizenii (strain ATCC 23059 / NRRL B-14472 / W23)</name>
    <name type="common">Bacillus subtilis subsp. spizizenii</name>
    <dbReference type="NCBI Taxonomy" id="655816"/>
    <lineage>
        <taxon>Bacteria</taxon>
        <taxon>Bacillati</taxon>
        <taxon>Bacillota</taxon>
        <taxon>Bacilli</taxon>
        <taxon>Bacillales</taxon>
        <taxon>Bacillaceae</taxon>
        <taxon>Bacillus</taxon>
    </lineage>
</organism>
<dbReference type="AlphaFoldDB" id="E0TZ93"/>
<feature type="compositionally biased region" description="Acidic residues" evidence="1">
    <location>
        <begin position="74"/>
        <end position="83"/>
    </location>
</feature>
<dbReference type="Proteomes" id="UP000002233">
    <property type="component" value="Chromosome"/>
</dbReference>
<dbReference type="PROSITE" id="PS51194">
    <property type="entry name" value="HELICASE_CTER"/>
    <property type="match status" value="1"/>
</dbReference>
<sequence>MDRHKYSEVRDIFVKELKRDLIGPEYNDEDILTEDPSQAYLTGMLCPVDSEVEETEELDEPYLEPLVRSTIENENTETDEEETKNEKIGKDKTKKRQNSLGLKMYTDKELKKLKAIIRWGEYKKDKRFDEKSNKEISIWVRKIINHTIIIPLDEESYKINLPKKGMLENIQLMLKKVSIKGTTNNLLSIFLVNKNIDKTKKKSIYQVSMEISDVENTAIFIPENLARKDKSDFQEYLYRNKPIFAKGFGCAAEWFNFNSKNASVIKTSFIPTHEVEGMSTELPYDSKYGDLPNDYFSIRKMAIDQNPFSLLDKLNNLADRYNNWINDLTFDSVDDQKSARMAMDKCEDSLKRIREGIDILRNNSKAYRAFIFMNEVMHTQISMKNYSKNNQITTLENELSKENFNWRPFQLAFILQNIRGIIDPSSKDRELVDLLWFPTGGGKTEAYLGIIAFLLGYRRLTRDEVSSYNKDGGVTVILRYTLRLLTTQQRDRLTRLISAAEYLRVQDRQSFGNSEFSIGFWVGGQVTANKLEDLQEKYKKEWQVRKEYEKIEKQVIECPCCGSKNPNFKYLPNRDTSTQKVGIKIFCKNTECYYHQNHIPVYLVDEEIYRKAPSIIISTVDKFARLPWDEKTANIFGRVDRYCQKCGYIANGENHKTRHYNPPAKVYQVKEFYPPELIIQDELHLITGPLGTIYGLYETAVENLCTAKIEEKIYPPKYIAATATIKNAEEQVKKVFGRLSSSQFPPPGLNIEDSFFGRERNLEDFPFRLYTGVCVNGSSMKTVILRVFSVLLQVSETIIQDPKYAEYVDYIDPYRTLIGYFNSIRELGGAVRLLDDDVRKRIQRLRTIYGFPKERYIDNVEELTSRVPSYRIPQILELLDKSTGNKELDVALATNMISVGMDVDRLGLMVVNGQPKQTSEYIQASSRVGRSKPGLVVTVYNPYRPRDLSHYENFKGYHSRLYNHVEGTTATPFAARARDRALHASLVAMLRLKNSNLINNKDAVNISSINLSELKGIFRQRVSISHNKNLKDTLNDLDHFLDNWQNLSRRESTLQYYFFPSSENLNKSEVRLLSRFNDRVPKILEERDTLDSMRQIEATSKIYIQDGWYKSEK</sequence>
<protein>
    <submittedName>
        <fullName evidence="3">Putative DNA helicase</fullName>
    </submittedName>
</protein>